<feature type="region of interest" description="Disordered" evidence="8">
    <location>
        <begin position="1"/>
        <end position="121"/>
    </location>
</feature>
<feature type="transmembrane region" description="Helical" evidence="9">
    <location>
        <begin position="190"/>
        <end position="216"/>
    </location>
</feature>
<dbReference type="AlphaFoldDB" id="A0A210QWX6"/>
<dbReference type="PANTHER" id="PTHR10844">
    <property type="entry name" value="CAVEOLIN"/>
    <property type="match status" value="1"/>
</dbReference>
<evidence type="ECO:0000313" key="10">
    <source>
        <dbReference type="EMBL" id="OWF53213.1"/>
    </source>
</evidence>
<evidence type="ECO:0000256" key="4">
    <source>
        <dbReference type="ARBA" id="ARBA00010988"/>
    </source>
</evidence>
<name>A0A210QWX6_MIZYE</name>
<keyword evidence="5" id="KW-1003">Cell membrane</keyword>
<organism evidence="10 11">
    <name type="scientific">Mizuhopecten yessoensis</name>
    <name type="common">Japanese scallop</name>
    <name type="synonym">Patinopecten yessoensis</name>
    <dbReference type="NCBI Taxonomy" id="6573"/>
    <lineage>
        <taxon>Eukaryota</taxon>
        <taxon>Metazoa</taxon>
        <taxon>Spiralia</taxon>
        <taxon>Lophotrochozoa</taxon>
        <taxon>Mollusca</taxon>
        <taxon>Bivalvia</taxon>
        <taxon>Autobranchia</taxon>
        <taxon>Pteriomorphia</taxon>
        <taxon>Pectinida</taxon>
        <taxon>Pectinoidea</taxon>
        <taxon>Pectinidae</taxon>
        <taxon>Mizuhopecten</taxon>
    </lineage>
</organism>
<comment type="similarity">
    <text evidence="4">Belongs to the caveolin family.</text>
</comment>
<keyword evidence="7 9" id="KW-0472">Membrane</keyword>
<evidence type="ECO:0000256" key="3">
    <source>
        <dbReference type="ARBA" id="ARBA00004543"/>
    </source>
</evidence>
<comment type="subcellular location">
    <subcellularLocation>
        <location evidence="1">Cell membrane</location>
        <topology evidence="1">Peripheral membrane protein</topology>
    </subcellularLocation>
    <subcellularLocation>
        <location evidence="2">Golgi apparatus membrane</location>
        <topology evidence="2">Peripheral membrane protein</topology>
    </subcellularLocation>
    <subcellularLocation>
        <location evidence="3">Membrane</location>
        <location evidence="3">Caveola</location>
        <topology evidence="3">Peripheral membrane protein</topology>
    </subcellularLocation>
</comment>
<keyword evidence="6" id="KW-0333">Golgi apparatus</keyword>
<evidence type="ECO:0000256" key="2">
    <source>
        <dbReference type="ARBA" id="ARBA00004395"/>
    </source>
</evidence>
<protein>
    <submittedName>
        <fullName evidence="10">Caveolin-1</fullName>
    </submittedName>
</protein>
<gene>
    <name evidence="10" type="ORF">KP79_PYT11535</name>
</gene>
<keyword evidence="11" id="KW-1185">Reference proteome</keyword>
<dbReference type="GO" id="GO:0060090">
    <property type="term" value="F:molecular adaptor activity"/>
    <property type="evidence" value="ECO:0007669"/>
    <property type="project" value="TreeGrafter"/>
</dbReference>
<keyword evidence="9" id="KW-0812">Transmembrane</keyword>
<evidence type="ECO:0000313" key="11">
    <source>
        <dbReference type="Proteomes" id="UP000242188"/>
    </source>
</evidence>
<feature type="compositionally biased region" description="Polar residues" evidence="8">
    <location>
        <begin position="73"/>
        <end position="83"/>
    </location>
</feature>
<dbReference type="InterPro" id="IPR001612">
    <property type="entry name" value="Caveolin"/>
</dbReference>
<sequence>MADNSPQQSDDERNAPSEDGDAGQGQTQKFPSNPPSRSPSTTSADSHAAKSSLQKESKHPEIHRPAPPVPVSVRTSKYENTYDVTYDDIPLSQGNPPQVQQQPTPPGHASPYTGTPTQAHTLRGSASQYNNEPSVPHIDLIDRDPTHINDDVKVEFDDLFAEPDGSHSIDCVWVNSAIVFTKTKFWCYRILTAIFAIPCAFCWGISFACLTCGTVWNVRPLIRRYAIEIIPYAKIWRIFLEAIVSPVFEACGRIFSGITITMKKE</sequence>
<dbReference type="EMBL" id="NEDP02001463">
    <property type="protein sequence ID" value="OWF53213.1"/>
    <property type="molecule type" value="Genomic_DNA"/>
</dbReference>
<evidence type="ECO:0000256" key="5">
    <source>
        <dbReference type="ARBA" id="ARBA00022475"/>
    </source>
</evidence>
<dbReference type="OrthoDB" id="5917823at2759"/>
<dbReference type="Pfam" id="PF01146">
    <property type="entry name" value="Caveolin"/>
    <property type="match status" value="1"/>
</dbReference>
<accession>A0A210QWX6</accession>
<dbReference type="GO" id="GO:0070836">
    <property type="term" value="P:caveola assembly"/>
    <property type="evidence" value="ECO:0007669"/>
    <property type="project" value="InterPro"/>
</dbReference>
<feature type="compositionally biased region" description="Basic and acidic residues" evidence="8">
    <location>
        <begin position="53"/>
        <end position="64"/>
    </location>
</feature>
<evidence type="ECO:0000256" key="6">
    <source>
        <dbReference type="ARBA" id="ARBA00023034"/>
    </source>
</evidence>
<keyword evidence="9" id="KW-1133">Transmembrane helix</keyword>
<comment type="caution">
    <text evidence="10">The sequence shown here is derived from an EMBL/GenBank/DDBJ whole genome shotgun (WGS) entry which is preliminary data.</text>
</comment>
<evidence type="ECO:0000256" key="1">
    <source>
        <dbReference type="ARBA" id="ARBA00004202"/>
    </source>
</evidence>
<evidence type="ECO:0000256" key="9">
    <source>
        <dbReference type="SAM" id="Phobius"/>
    </source>
</evidence>
<dbReference type="Proteomes" id="UP000242188">
    <property type="component" value="Unassembled WGS sequence"/>
</dbReference>
<evidence type="ECO:0000256" key="8">
    <source>
        <dbReference type="SAM" id="MobiDB-lite"/>
    </source>
</evidence>
<evidence type="ECO:0000256" key="7">
    <source>
        <dbReference type="ARBA" id="ARBA00023136"/>
    </source>
</evidence>
<dbReference type="GO" id="GO:0005901">
    <property type="term" value="C:caveola"/>
    <property type="evidence" value="ECO:0007669"/>
    <property type="project" value="UniProtKB-SubCell"/>
</dbReference>
<reference evidence="10 11" key="1">
    <citation type="journal article" date="2017" name="Nat. Ecol. Evol.">
        <title>Scallop genome provides insights into evolution of bilaterian karyotype and development.</title>
        <authorList>
            <person name="Wang S."/>
            <person name="Zhang J."/>
            <person name="Jiao W."/>
            <person name="Li J."/>
            <person name="Xun X."/>
            <person name="Sun Y."/>
            <person name="Guo X."/>
            <person name="Huan P."/>
            <person name="Dong B."/>
            <person name="Zhang L."/>
            <person name="Hu X."/>
            <person name="Sun X."/>
            <person name="Wang J."/>
            <person name="Zhao C."/>
            <person name="Wang Y."/>
            <person name="Wang D."/>
            <person name="Huang X."/>
            <person name="Wang R."/>
            <person name="Lv J."/>
            <person name="Li Y."/>
            <person name="Zhang Z."/>
            <person name="Liu B."/>
            <person name="Lu W."/>
            <person name="Hui Y."/>
            <person name="Liang J."/>
            <person name="Zhou Z."/>
            <person name="Hou R."/>
            <person name="Li X."/>
            <person name="Liu Y."/>
            <person name="Li H."/>
            <person name="Ning X."/>
            <person name="Lin Y."/>
            <person name="Zhao L."/>
            <person name="Xing Q."/>
            <person name="Dou J."/>
            <person name="Li Y."/>
            <person name="Mao J."/>
            <person name="Guo H."/>
            <person name="Dou H."/>
            <person name="Li T."/>
            <person name="Mu C."/>
            <person name="Jiang W."/>
            <person name="Fu Q."/>
            <person name="Fu X."/>
            <person name="Miao Y."/>
            <person name="Liu J."/>
            <person name="Yu Q."/>
            <person name="Li R."/>
            <person name="Liao H."/>
            <person name="Li X."/>
            <person name="Kong Y."/>
            <person name="Jiang Z."/>
            <person name="Chourrout D."/>
            <person name="Li R."/>
            <person name="Bao Z."/>
        </authorList>
    </citation>
    <scope>NUCLEOTIDE SEQUENCE [LARGE SCALE GENOMIC DNA]</scope>
    <source>
        <strain evidence="10 11">PY_sf001</strain>
    </source>
</reference>
<feature type="compositionally biased region" description="Polar residues" evidence="8">
    <location>
        <begin position="112"/>
        <end position="121"/>
    </location>
</feature>
<dbReference type="GO" id="GO:0000139">
    <property type="term" value="C:Golgi membrane"/>
    <property type="evidence" value="ECO:0007669"/>
    <property type="project" value="UniProtKB-SubCell"/>
</dbReference>
<feature type="compositionally biased region" description="Low complexity" evidence="8">
    <location>
        <begin position="93"/>
        <end position="102"/>
    </location>
</feature>
<proteinExistence type="inferred from homology"/>
<dbReference type="PANTHER" id="PTHR10844:SF19">
    <property type="entry name" value="CAVEOLIN-2"/>
    <property type="match status" value="1"/>
</dbReference>
<dbReference type="STRING" id="6573.A0A210QWX6"/>